<proteinExistence type="predicted"/>
<dbReference type="EMBL" id="FNJB01000031">
    <property type="protein sequence ID" value="SDP92691.1"/>
    <property type="molecule type" value="Genomic_DNA"/>
</dbReference>
<feature type="compositionally biased region" description="Low complexity" evidence="1">
    <location>
        <begin position="10"/>
        <end position="21"/>
    </location>
</feature>
<feature type="region of interest" description="Disordered" evidence="1">
    <location>
        <begin position="1"/>
        <end position="23"/>
    </location>
</feature>
<dbReference type="RefSeq" id="WP_133794167.1">
    <property type="nucleotide sequence ID" value="NZ_FNDV01000001.1"/>
</dbReference>
<name>A0A1H0WPX6_9PSEU</name>
<protein>
    <submittedName>
        <fullName evidence="2">Uncharacterized protein</fullName>
    </submittedName>
</protein>
<sequence length="103" mass="10538">MSGQTLRFTASGSPGHGSSAGVVRYGEGHPPALVISLDTVDVLLSVAPFPDGLVAMANFCRVLARESARLAAEIDPDGEPAPVERSGRHWINPAGPGLSGPGH</sequence>
<keyword evidence="3" id="KW-1185">Reference proteome</keyword>
<evidence type="ECO:0000313" key="3">
    <source>
        <dbReference type="Proteomes" id="UP000199651"/>
    </source>
</evidence>
<dbReference type="Proteomes" id="UP000199651">
    <property type="component" value="Unassembled WGS sequence"/>
</dbReference>
<evidence type="ECO:0000256" key="1">
    <source>
        <dbReference type="SAM" id="MobiDB-lite"/>
    </source>
</evidence>
<gene>
    <name evidence="2" type="ORF">SAMN05192558_1315</name>
</gene>
<accession>A0A1H0WPX6</accession>
<reference evidence="3" key="1">
    <citation type="submission" date="2016-10" db="EMBL/GenBank/DDBJ databases">
        <authorList>
            <person name="Varghese N."/>
            <person name="Submissions S."/>
        </authorList>
    </citation>
    <scope>NUCLEOTIDE SEQUENCE [LARGE SCALE GENOMIC DNA]</scope>
    <source>
        <strain evidence="3">IBRC-M 10655</strain>
    </source>
</reference>
<evidence type="ECO:0000313" key="2">
    <source>
        <dbReference type="EMBL" id="SDP92691.1"/>
    </source>
</evidence>
<feature type="region of interest" description="Disordered" evidence="1">
    <location>
        <begin position="72"/>
        <end position="103"/>
    </location>
</feature>
<dbReference type="OrthoDB" id="3697438at2"/>
<organism evidence="2 3">
    <name type="scientific">Actinokineospora alba</name>
    <dbReference type="NCBI Taxonomy" id="504798"/>
    <lineage>
        <taxon>Bacteria</taxon>
        <taxon>Bacillati</taxon>
        <taxon>Actinomycetota</taxon>
        <taxon>Actinomycetes</taxon>
        <taxon>Pseudonocardiales</taxon>
        <taxon>Pseudonocardiaceae</taxon>
        <taxon>Actinokineospora</taxon>
    </lineage>
</organism>
<dbReference type="AlphaFoldDB" id="A0A1H0WPX6"/>
<dbReference type="STRING" id="504798.SAMN05421871_101749"/>